<protein>
    <submittedName>
        <fullName evidence="1">Uncharacterized protein</fullName>
    </submittedName>
</protein>
<dbReference type="EMBL" id="GGEC01086843">
    <property type="protein sequence ID" value="MBX67327.1"/>
    <property type="molecule type" value="Transcribed_RNA"/>
</dbReference>
<organism evidence="1">
    <name type="scientific">Rhizophora mucronata</name>
    <name type="common">Asiatic mangrove</name>
    <dbReference type="NCBI Taxonomy" id="61149"/>
    <lineage>
        <taxon>Eukaryota</taxon>
        <taxon>Viridiplantae</taxon>
        <taxon>Streptophyta</taxon>
        <taxon>Embryophyta</taxon>
        <taxon>Tracheophyta</taxon>
        <taxon>Spermatophyta</taxon>
        <taxon>Magnoliopsida</taxon>
        <taxon>eudicotyledons</taxon>
        <taxon>Gunneridae</taxon>
        <taxon>Pentapetalae</taxon>
        <taxon>rosids</taxon>
        <taxon>fabids</taxon>
        <taxon>Malpighiales</taxon>
        <taxon>Rhizophoraceae</taxon>
        <taxon>Rhizophora</taxon>
    </lineage>
</organism>
<name>A0A2P2QKB9_RHIMU</name>
<accession>A0A2P2QKB9</accession>
<reference evidence="1" key="1">
    <citation type="submission" date="2018-02" db="EMBL/GenBank/DDBJ databases">
        <title>Rhizophora mucronata_Transcriptome.</title>
        <authorList>
            <person name="Meera S.P."/>
            <person name="Sreeshan A."/>
            <person name="Augustine A."/>
        </authorList>
    </citation>
    <scope>NUCLEOTIDE SEQUENCE</scope>
    <source>
        <tissue evidence="1">Leaf</tissue>
    </source>
</reference>
<sequence>MVSCYSELRLQKQTDQQVQQNKKSSTSDCRSIRKTSNYFLLIISKCNSF</sequence>
<proteinExistence type="predicted"/>
<evidence type="ECO:0000313" key="1">
    <source>
        <dbReference type="EMBL" id="MBX67327.1"/>
    </source>
</evidence>
<dbReference type="AlphaFoldDB" id="A0A2P2QKB9"/>